<dbReference type="InterPro" id="IPR050095">
    <property type="entry name" value="ECF_ABC_transporter_ATP-bd"/>
</dbReference>
<comment type="similarity">
    <text evidence="1">Belongs to the ABC transporter superfamily.</text>
</comment>
<dbReference type="Pfam" id="PF00005">
    <property type="entry name" value="ABC_tran"/>
    <property type="match status" value="1"/>
</dbReference>
<dbReference type="SUPFAM" id="SSF52540">
    <property type="entry name" value="P-loop containing nucleoside triphosphate hydrolases"/>
    <property type="match status" value="1"/>
</dbReference>
<accession>A0ABV9Z8U8</accession>
<dbReference type="InterPro" id="IPR015856">
    <property type="entry name" value="ABC_transpr_CbiO/EcfA_su"/>
</dbReference>
<dbReference type="EMBL" id="JBHSJF010000006">
    <property type="protein sequence ID" value="MFC5069311.1"/>
    <property type="molecule type" value="Genomic_DNA"/>
</dbReference>
<dbReference type="Gene3D" id="3.40.50.300">
    <property type="entry name" value="P-loop containing nucleotide triphosphate hydrolases"/>
    <property type="match status" value="1"/>
</dbReference>
<dbReference type="CDD" id="cd03225">
    <property type="entry name" value="ABC_cobalt_CbiO_domain1"/>
    <property type="match status" value="1"/>
</dbReference>
<keyword evidence="4 6" id="KW-0067">ATP-binding</keyword>
<dbReference type="GO" id="GO:0005524">
    <property type="term" value="F:ATP binding"/>
    <property type="evidence" value="ECO:0007669"/>
    <property type="project" value="UniProtKB-KW"/>
</dbReference>
<dbReference type="RefSeq" id="WP_114958091.1">
    <property type="nucleotide sequence ID" value="NZ_JBHSJF010000006.1"/>
</dbReference>
<reference evidence="7" key="1">
    <citation type="journal article" date="2019" name="Int. J. Syst. Evol. Microbiol.">
        <title>The Global Catalogue of Microorganisms (GCM) 10K type strain sequencing project: providing services to taxonomists for standard genome sequencing and annotation.</title>
        <authorList>
            <consortium name="The Broad Institute Genomics Platform"/>
            <consortium name="The Broad Institute Genome Sequencing Center for Infectious Disease"/>
            <person name="Wu L."/>
            <person name="Ma J."/>
        </authorList>
    </citation>
    <scope>NUCLEOTIDE SEQUENCE [LARGE SCALE GENOMIC DNA]</scope>
    <source>
        <strain evidence="7">CGMCC 1.16444</strain>
    </source>
</reference>
<organism evidence="6 7">
    <name type="scientific">Flaviflagellibacter deserti</name>
    <dbReference type="NCBI Taxonomy" id="2267266"/>
    <lineage>
        <taxon>Bacteria</taxon>
        <taxon>Pseudomonadati</taxon>
        <taxon>Pseudomonadota</taxon>
        <taxon>Alphaproteobacteria</taxon>
        <taxon>Hyphomicrobiales</taxon>
        <taxon>Flaviflagellibacter</taxon>
    </lineage>
</organism>
<dbReference type="Proteomes" id="UP001595796">
    <property type="component" value="Unassembled WGS sequence"/>
</dbReference>
<keyword evidence="3" id="KW-0547">Nucleotide-binding</keyword>
<evidence type="ECO:0000256" key="2">
    <source>
        <dbReference type="ARBA" id="ARBA00022448"/>
    </source>
</evidence>
<gene>
    <name evidence="6" type="ORF">ACFPFW_14940</name>
</gene>
<keyword evidence="2" id="KW-0813">Transport</keyword>
<dbReference type="PANTHER" id="PTHR43553:SF24">
    <property type="entry name" value="ENERGY-COUPLING FACTOR TRANSPORTER ATP-BINDING PROTEIN ECFA1"/>
    <property type="match status" value="1"/>
</dbReference>
<feature type="domain" description="ABC transporter" evidence="5">
    <location>
        <begin position="9"/>
        <end position="235"/>
    </location>
</feature>
<evidence type="ECO:0000259" key="5">
    <source>
        <dbReference type="PROSITE" id="PS50893"/>
    </source>
</evidence>
<sequence>MPDTVSPYLRFDNVSLGRGARTVFDGFSASLGERRVGLIGNNGSGKSTLLRLAAGLLLPDAGEVFVEGLETKTHRGELPGNVGFLFQNPDHQILFPTVGEEIAFGLTEKGMTDAEANAAARELLAANGCEGWEKRAVHELSEGQRQLVCLLSVIAPEPSVLLLDEPFSSLDLPTRLDLSDRLRALPQAVVMASHDFEFLSAFDRLLWLDDGRVREDGRPATVIAAYEASIRGLKTARRA</sequence>
<protein>
    <submittedName>
        <fullName evidence="6">Energy-coupling factor ABC transporter ATP-binding protein</fullName>
    </submittedName>
</protein>
<dbReference type="InterPro" id="IPR003593">
    <property type="entry name" value="AAA+_ATPase"/>
</dbReference>
<evidence type="ECO:0000256" key="3">
    <source>
        <dbReference type="ARBA" id="ARBA00022741"/>
    </source>
</evidence>
<dbReference type="PROSITE" id="PS50893">
    <property type="entry name" value="ABC_TRANSPORTER_2"/>
    <property type="match status" value="1"/>
</dbReference>
<evidence type="ECO:0000256" key="4">
    <source>
        <dbReference type="ARBA" id="ARBA00022840"/>
    </source>
</evidence>
<proteinExistence type="inferred from homology"/>
<dbReference type="PANTHER" id="PTHR43553">
    <property type="entry name" value="HEAVY METAL TRANSPORTER"/>
    <property type="match status" value="1"/>
</dbReference>
<name>A0ABV9Z8U8_9HYPH</name>
<dbReference type="InterPro" id="IPR003439">
    <property type="entry name" value="ABC_transporter-like_ATP-bd"/>
</dbReference>
<dbReference type="InterPro" id="IPR027417">
    <property type="entry name" value="P-loop_NTPase"/>
</dbReference>
<evidence type="ECO:0000256" key="1">
    <source>
        <dbReference type="ARBA" id="ARBA00005417"/>
    </source>
</evidence>
<keyword evidence="7" id="KW-1185">Reference proteome</keyword>
<evidence type="ECO:0000313" key="6">
    <source>
        <dbReference type="EMBL" id="MFC5069311.1"/>
    </source>
</evidence>
<evidence type="ECO:0000313" key="7">
    <source>
        <dbReference type="Proteomes" id="UP001595796"/>
    </source>
</evidence>
<comment type="caution">
    <text evidence="6">The sequence shown here is derived from an EMBL/GenBank/DDBJ whole genome shotgun (WGS) entry which is preliminary data.</text>
</comment>
<dbReference type="SMART" id="SM00382">
    <property type="entry name" value="AAA"/>
    <property type="match status" value="1"/>
</dbReference>